<dbReference type="PANTHER" id="PTHR47264:SF3">
    <property type="entry name" value="SYNAPTOTAGMIN-5 ISOFORM X1"/>
    <property type="match status" value="1"/>
</dbReference>
<name>A0A438HJH9_VITVI</name>
<evidence type="ECO:0000313" key="1">
    <source>
        <dbReference type="EMBL" id="RVW84597.1"/>
    </source>
</evidence>
<evidence type="ECO:0000313" key="2">
    <source>
        <dbReference type="Proteomes" id="UP000288805"/>
    </source>
</evidence>
<protein>
    <submittedName>
        <fullName evidence="1">Uncharacterized protein</fullName>
    </submittedName>
</protein>
<proteinExistence type="predicted"/>
<dbReference type="AlphaFoldDB" id="A0A438HJH9"/>
<reference evidence="1 2" key="1">
    <citation type="journal article" date="2018" name="PLoS Genet.">
        <title>Population sequencing reveals clonal diversity and ancestral inbreeding in the grapevine cultivar Chardonnay.</title>
        <authorList>
            <person name="Roach M.J."/>
            <person name="Johnson D.L."/>
            <person name="Bohlmann J."/>
            <person name="van Vuuren H.J."/>
            <person name="Jones S.J."/>
            <person name="Pretorius I.S."/>
            <person name="Schmidt S.A."/>
            <person name="Borneman A.R."/>
        </authorList>
    </citation>
    <scope>NUCLEOTIDE SEQUENCE [LARGE SCALE GENOMIC DNA]</scope>
    <source>
        <strain evidence="2">cv. Chardonnay</strain>
        <tissue evidence="1">Leaf</tissue>
    </source>
</reference>
<sequence length="74" mass="8584">MFMRKPLAGNFMVKKLQLDKYRAVRKDSTKKLPKRVKHRKSRLIERVELKEFSLGSCPPNLGLNGTHWSTSGDQ</sequence>
<organism evidence="1 2">
    <name type="scientific">Vitis vinifera</name>
    <name type="common">Grape</name>
    <dbReference type="NCBI Taxonomy" id="29760"/>
    <lineage>
        <taxon>Eukaryota</taxon>
        <taxon>Viridiplantae</taxon>
        <taxon>Streptophyta</taxon>
        <taxon>Embryophyta</taxon>
        <taxon>Tracheophyta</taxon>
        <taxon>Spermatophyta</taxon>
        <taxon>Magnoliopsida</taxon>
        <taxon>eudicotyledons</taxon>
        <taxon>Gunneridae</taxon>
        <taxon>Pentapetalae</taxon>
        <taxon>rosids</taxon>
        <taxon>Vitales</taxon>
        <taxon>Vitaceae</taxon>
        <taxon>Viteae</taxon>
        <taxon>Vitis</taxon>
    </lineage>
</organism>
<gene>
    <name evidence="1" type="ORF">CK203_048122</name>
</gene>
<dbReference type="EMBL" id="QGNW01000214">
    <property type="protein sequence ID" value="RVW84597.1"/>
    <property type="molecule type" value="Genomic_DNA"/>
</dbReference>
<comment type="caution">
    <text evidence="1">The sequence shown here is derived from an EMBL/GenBank/DDBJ whole genome shotgun (WGS) entry which is preliminary data.</text>
</comment>
<accession>A0A438HJH9</accession>
<dbReference type="Proteomes" id="UP000288805">
    <property type="component" value="Unassembled WGS sequence"/>
</dbReference>
<dbReference type="PANTHER" id="PTHR47264">
    <property type="entry name" value="OS01G0128800 PROTEIN"/>
    <property type="match status" value="1"/>
</dbReference>